<dbReference type="OrthoDB" id="9795634at2"/>
<dbReference type="InterPro" id="IPR013216">
    <property type="entry name" value="Methyltransf_11"/>
</dbReference>
<sequence length="273" mass="29204">MDQASLTQDPIKAKHRAMWAMGDYDRVSVEVVGGLGPVLVDAAGIAPGEEVLDVAAGSGNASIPAAALGARVVASDLTPELVETGRQRAEKLGLALDWEVADAEHLPFADDRFDVTMSCVGVMFAPFHQPVADELVRVTRPGGRIALVNWTPEGFIGQLFAAMKPFAAAPPPGATPGPQWGVEEHVRRLFGDRVSGVRAERRLLAVDRFTSGEEFRDYFAAHYGPTIAAYRNVADDPERTAALDQILVDLAETHGVTSGSFGWEYLLLVADVA</sequence>
<dbReference type="SUPFAM" id="SSF53335">
    <property type="entry name" value="S-adenosyl-L-methionine-dependent methyltransferases"/>
    <property type="match status" value="1"/>
</dbReference>
<keyword evidence="2" id="KW-0489">Methyltransferase</keyword>
<organism evidence="2 3">
    <name type="scientific">Motilibacter rhizosphaerae</name>
    <dbReference type="NCBI Taxonomy" id="598652"/>
    <lineage>
        <taxon>Bacteria</taxon>
        <taxon>Bacillati</taxon>
        <taxon>Actinomycetota</taxon>
        <taxon>Actinomycetes</taxon>
        <taxon>Motilibacterales</taxon>
        <taxon>Motilibacteraceae</taxon>
        <taxon>Motilibacter</taxon>
    </lineage>
</organism>
<accession>A0A4Q7N768</accession>
<keyword evidence="3" id="KW-1185">Reference proteome</keyword>
<comment type="caution">
    <text evidence="2">The sequence shown here is derived from an EMBL/GenBank/DDBJ whole genome shotgun (WGS) entry which is preliminary data.</text>
</comment>
<dbReference type="EMBL" id="SGXD01000009">
    <property type="protein sequence ID" value="RZS77554.1"/>
    <property type="molecule type" value="Genomic_DNA"/>
</dbReference>
<keyword evidence="2" id="KW-0808">Transferase</keyword>
<keyword evidence="2" id="KW-0830">Ubiquinone</keyword>
<gene>
    <name evidence="2" type="ORF">EV189_3988</name>
</gene>
<reference evidence="2 3" key="1">
    <citation type="submission" date="2019-02" db="EMBL/GenBank/DDBJ databases">
        <title>Genomic Encyclopedia of Type Strains, Phase IV (KMG-IV): sequencing the most valuable type-strain genomes for metagenomic binning, comparative biology and taxonomic classification.</title>
        <authorList>
            <person name="Goeker M."/>
        </authorList>
    </citation>
    <scope>NUCLEOTIDE SEQUENCE [LARGE SCALE GENOMIC DNA]</scope>
    <source>
        <strain evidence="2 3">DSM 45622</strain>
    </source>
</reference>
<dbReference type="Proteomes" id="UP000293638">
    <property type="component" value="Unassembled WGS sequence"/>
</dbReference>
<dbReference type="PANTHER" id="PTHR43591:SF24">
    <property type="entry name" value="2-METHOXY-6-POLYPRENYL-1,4-BENZOQUINOL METHYLASE, MITOCHONDRIAL"/>
    <property type="match status" value="1"/>
</dbReference>
<protein>
    <submittedName>
        <fullName evidence="2">Ubiquinone/menaquinone biosynthesis C-methylase UbiE</fullName>
    </submittedName>
</protein>
<name>A0A4Q7N768_9ACTN</name>
<proteinExistence type="predicted"/>
<feature type="domain" description="Methyltransferase type 11" evidence="1">
    <location>
        <begin position="52"/>
        <end position="146"/>
    </location>
</feature>
<dbReference type="AlphaFoldDB" id="A0A4Q7N768"/>
<evidence type="ECO:0000259" key="1">
    <source>
        <dbReference type="Pfam" id="PF08241"/>
    </source>
</evidence>
<dbReference type="InterPro" id="IPR029063">
    <property type="entry name" value="SAM-dependent_MTases_sf"/>
</dbReference>
<dbReference type="Pfam" id="PF08241">
    <property type="entry name" value="Methyltransf_11"/>
    <property type="match status" value="1"/>
</dbReference>
<dbReference type="Gene3D" id="3.40.50.150">
    <property type="entry name" value="Vaccinia Virus protein VP39"/>
    <property type="match status" value="1"/>
</dbReference>
<dbReference type="GO" id="GO:0032259">
    <property type="term" value="P:methylation"/>
    <property type="evidence" value="ECO:0007669"/>
    <property type="project" value="UniProtKB-KW"/>
</dbReference>
<evidence type="ECO:0000313" key="2">
    <source>
        <dbReference type="EMBL" id="RZS77554.1"/>
    </source>
</evidence>
<evidence type="ECO:0000313" key="3">
    <source>
        <dbReference type="Proteomes" id="UP000293638"/>
    </source>
</evidence>
<dbReference type="RefSeq" id="WP_130494707.1">
    <property type="nucleotide sequence ID" value="NZ_SGXD01000009.1"/>
</dbReference>
<dbReference type="GO" id="GO:0008757">
    <property type="term" value="F:S-adenosylmethionine-dependent methyltransferase activity"/>
    <property type="evidence" value="ECO:0007669"/>
    <property type="project" value="InterPro"/>
</dbReference>
<dbReference type="PANTHER" id="PTHR43591">
    <property type="entry name" value="METHYLTRANSFERASE"/>
    <property type="match status" value="1"/>
</dbReference>
<dbReference type="CDD" id="cd02440">
    <property type="entry name" value="AdoMet_MTases"/>
    <property type="match status" value="1"/>
</dbReference>